<feature type="transmembrane region" description="Helical" evidence="1">
    <location>
        <begin position="9"/>
        <end position="28"/>
    </location>
</feature>
<reference evidence="2 3" key="1">
    <citation type="submission" date="2014-12" db="EMBL/GenBank/DDBJ databases">
        <title>Draft genome sequences of 29 type strains of Enterococci.</title>
        <authorList>
            <person name="Zhong Z."/>
            <person name="Sun Z."/>
            <person name="Liu W."/>
            <person name="Zhang W."/>
            <person name="Zhang H."/>
        </authorList>
    </citation>
    <scope>NUCLEOTIDE SEQUENCE [LARGE SCALE GENOMIC DNA]</scope>
    <source>
        <strain evidence="2 3">DSM 15687</strain>
    </source>
</reference>
<name>A0A1L8WNS5_9ENTE</name>
<accession>A0A1L8WNS5</accession>
<keyword evidence="1" id="KW-0812">Transmembrane</keyword>
<dbReference type="AlphaFoldDB" id="A0A1L8WNS5"/>
<dbReference type="Proteomes" id="UP000182152">
    <property type="component" value="Unassembled WGS sequence"/>
</dbReference>
<evidence type="ECO:0000313" key="3">
    <source>
        <dbReference type="Proteomes" id="UP000182152"/>
    </source>
</evidence>
<organism evidence="2 3">
    <name type="scientific">Enterococcus ratti</name>
    <dbReference type="NCBI Taxonomy" id="150033"/>
    <lineage>
        <taxon>Bacteria</taxon>
        <taxon>Bacillati</taxon>
        <taxon>Bacillota</taxon>
        <taxon>Bacilli</taxon>
        <taxon>Lactobacillales</taxon>
        <taxon>Enterococcaceae</taxon>
        <taxon>Enterococcus</taxon>
    </lineage>
</organism>
<protein>
    <submittedName>
        <fullName evidence="2">Uncharacterized protein</fullName>
    </submittedName>
</protein>
<sequence>MMKKLDSRYIIGVLWIALFILIGIIEFIWKGSRSFTFDEIYFRVPIIVSVMIEMIPSDKNCGMFRVLFLLFLSDYLLQKFFDFLEIEVITLTLMPYLIILGILLIIFSARLIVKSKQDISTRSKKEK</sequence>
<dbReference type="EMBL" id="JXLB01000008">
    <property type="protein sequence ID" value="OJG82677.1"/>
    <property type="molecule type" value="Genomic_DNA"/>
</dbReference>
<feature type="transmembrane region" description="Helical" evidence="1">
    <location>
        <begin position="93"/>
        <end position="113"/>
    </location>
</feature>
<gene>
    <name evidence="2" type="ORF">RV14_GL002252</name>
</gene>
<keyword evidence="1" id="KW-1133">Transmembrane helix</keyword>
<proteinExistence type="predicted"/>
<comment type="caution">
    <text evidence="2">The sequence shown here is derived from an EMBL/GenBank/DDBJ whole genome shotgun (WGS) entry which is preliminary data.</text>
</comment>
<keyword evidence="1" id="KW-0472">Membrane</keyword>
<keyword evidence="3" id="KW-1185">Reference proteome</keyword>
<evidence type="ECO:0000256" key="1">
    <source>
        <dbReference type="SAM" id="Phobius"/>
    </source>
</evidence>
<evidence type="ECO:0000313" key="2">
    <source>
        <dbReference type="EMBL" id="OJG82677.1"/>
    </source>
</evidence>